<feature type="transmembrane region" description="Helical" evidence="9">
    <location>
        <begin position="114"/>
        <end position="136"/>
    </location>
</feature>
<dbReference type="InterPro" id="IPR007272">
    <property type="entry name" value="Sulf_transp_TsuA/YedE"/>
</dbReference>
<feature type="transmembrane region" description="Helical" evidence="9">
    <location>
        <begin position="253"/>
        <end position="273"/>
    </location>
</feature>
<feature type="transmembrane region" description="Helical" evidence="9">
    <location>
        <begin position="293"/>
        <end position="314"/>
    </location>
</feature>
<feature type="transmembrane region" description="Helical" evidence="9">
    <location>
        <begin position="53"/>
        <end position="76"/>
    </location>
</feature>
<evidence type="ECO:0000256" key="3">
    <source>
        <dbReference type="ARBA" id="ARBA00022475"/>
    </source>
</evidence>
<reference evidence="11" key="1">
    <citation type="submission" date="2018-03" db="EMBL/GenBank/DDBJ databases">
        <authorList>
            <person name="Rodrigo-Torres L."/>
            <person name="Arahal R. D."/>
            <person name="Lucena T."/>
        </authorList>
    </citation>
    <scope>NUCLEOTIDE SEQUENCE [LARGE SCALE GENOMIC DNA]</scope>
    <source>
        <strain evidence="11">CECT 7615</strain>
    </source>
</reference>
<feature type="transmembrane region" description="Helical" evidence="9">
    <location>
        <begin position="172"/>
        <end position="191"/>
    </location>
</feature>
<keyword evidence="2" id="KW-0813">Transport</keyword>
<evidence type="ECO:0000313" key="10">
    <source>
        <dbReference type="EMBL" id="SPJ29045.1"/>
    </source>
</evidence>
<dbReference type="OrthoDB" id="5342349at2"/>
<keyword evidence="5 9" id="KW-0812">Transmembrane</keyword>
<evidence type="ECO:0000256" key="5">
    <source>
        <dbReference type="ARBA" id="ARBA00022692"/>
    </source>
</evidence>
<evidence type="ECO:0000256" key="2">
    <source>
        <dbReference type="ARBA" id="ARBA00022448"/>
    </source>
</evidence>
<feature type="transmembrane region" description="Helical" evidence="9">
    <location>
        <begin position="198"/>
        <end position="222"/>
    </location>
</feature>
<keyword evidence="4" id="KW-0997">Cell inner membrane</keyword>
<keyword evidence="3" id="KW-1003">Cell membrane</keyword>
<accession>A0A2R8C9G4</accession>
<dbReference type="Proteomes" id="UP000244898">
    <property type="component" value="Unassembled WGS sequence"/>
</dbReference>
<dbReference type="Pfam" id="PF04143">
    <property type="entry name" value="Sulf_transp"/>
    <property type="match status" value="1"/>
</dbReference>
<name>A0A2R8C9G4_9RHOB</name>
<sequence>MLETLIDQYGEGWLLLGAGAIVGLIFGAAAYQSRFCLRAACAEVADGILGPKLAIWLTAFLAALASVQLAILAGVLDVSNARQIAATGSLSGAILGGLMFGTGMILARGCASRLLVLSASGNLRAIVTGLVLTLTAQASLRGVLSPLREDLSTLWTIPGGPDRALFDPQGPMFFAVVALATLAFLAALWFGRKRGLSALELTSSTVVGLAVCGGWVMTYAIANTSFEVVAVQSVTFTGPSTDTLMALINESSIPLTFGLGLVPGVFLGAMAIALFKGEARIQRFEADLPMERYLIGGVLMGFGSMLAGGCAVGAGMTGGAIFALTAWVAVFSMWVGAVTTHTALNLAARRRNA</sequence>
<evidence type="ECO:0000256" key="6">
    <source>
        <dbReference type="ARBA" id="ARBA00022989"/>
    </source>
</evidence>
<dbReference type="PANTHER" id="PTHR30574">
    <property type="entry name" value="INNER MEMBRANE PROTEIN YEDE"/>
    <property type="match status" value="1"/>
</dbReference>
<dbReference type="GO" id="GO:0005886">
    <property type="term" value="C:plasma membrane"/>
    <property type="evidence" value="ECO:0007669"/>
    <property type="project" value="UniProtKB-SubCell"/>
</dbReference>
<dbReference type="EMBL" id="ONZG01000006">
    <property type="protein sequence ID" value="SPJ29045.1"/>
    <property type="molecule type" value="Genomic_DNA"/>
</dbReference>
<feature type="transmembrane region" description="Helical" evidence="9">
    <location>
        <begin position="320"/>
        <end position="344"/>
    </location>
</feature>
<evidence type="ECO:0000256" key="7">
    <source>
        <dbReference type="ARBA" id="ARBA00023136"/>
    </source>
</evidence>
<evidence type="ECO:0000256" key="9">
    <source>
        <dbReference type="SAM" id="Phobius"/>
    </source>
</evidence>
<evidence type="ECO:0000256" key="1">
    <source>
        <dbReference type="ARBA" id="ARBA00004429"/>
    </source>
</evidence>
<evidence type="ECO:0000313" key="11">
    <source>
        <dbReference type="Proteomes" id="UP000244898"/>
    </source>
</evidence>
<keyword evidence="6 9" id="KW-1133">Transmembrane helix</keyword>
<feature type="transmembrane region" description="Helical" evidence="9">
    <location>
        <begin position="12"/>
        <end position="32"/>
    </location>
</feature>
<gene>
    <name evidence="10" type="ORF">TRM7615_02556</name>
</gene>
<dbReference type="RefSeq" id="WP_108788058.1">
    <property type="nucleotide sequence ID" value="NZ_ONZG01000006.1"/>
</dbReference>
<dbReference type="PANTHER" id="PTHR30574:SF1">
    <property type="entry name" value="SULPHUR TRANSPORT DOMAIN-CONTAINING PROTEIN"/>
    <property type="match status" value="1"/>
</dbReference>
<feature type="transmembrane region" description="Helical" evidence="9">
    <location>
        <begin position="88"/>
        <end position="107"/>
    </location>
</feature>
<protein>
    <submittedName>
        <fullName evidence="10">Uncharacterized protein</fullName>
    </submittedName>
</protein>
<keyword evidence="11" id="KW-1185">Reference proteome</keyword>
<keyword evidence="7 9" id="KW-0472">Membrane</keyword>
<proteinExistence type="inferred from homology"/>
<comment type="subcellular location">
    <subcellularLocation>
        <location evidence="1">Cell inner membrane</location>
        <topology evidence="1">Multi-pass membrane protein</topology>
    </subcellularLocation>
</comment>
<dbReference type="AlphaFoldDB" id="A0A2R8C9G4"/>
<evidence type="ECO:0000256" key="4">
    <source>
        <dbReference type="ARBA" id="ARBA00022519"/>
    </source>
</evidence>
<comment type="similarity">
    <text evidence="8">Belongs to the TsuA/YedE (TC 9.B.102) family.</text>
</comment>
<evidence type="ECO:0000256" key="8">
    <source>
        <dbReference type="ARBA" id="ARBA00035655"/>
    </source>
</evidence>
<organism evidence="10 11">
    <name type="scientific">Falsiruegeria mediterranea M17</name>
    <dbReference type="NCBI Taxonomy" id="1200281"/>
    <lineage>
        <taxon>Bacteria</taxon>
        <taxon>Pseudomonadati</taxon>
        <taxon>Pseudomonadota</taxon>
        <taxon>Alphaproteobacteria</taxon>
        <taxon>Rhodobacterales</taxon>
        <taxon>Roseobacteraceae</taxon>
        <taxon>Falsiruegeria</taxon>
    </lineage>
</organism>